<accession>A0ABT7SGH9</accession>
<dbReference type="Proteomes" id="UP001529338">
    <property type="component" value="Unassembled WGS sequence"/>
</dbReference>
<organism evidence="3 4">
    <name type="scientific">Cellulomonas alba</name>
    <dbReference type="NCBI Taxonomy" id="3053467"/>
    <lineage>
        <taxon>Bacteria</taxon>
        <taxon>Bacillati</taxon>
        <taxon>Actinomycetota</taxon>
        <taxon>Actinomycetes</taxon>
        <taxon>Micrococcales</taxon>
        <taxon>Cellulomonadaceae</taxon>
        <taxon>Cellulomonas</taxon>
    </lineage>
</organism>
<name>A0ABT7SGH9_9CELL</name>
<evidence type="ECO:0000256" key="2">
    <source>
        <dbReference type="SAM" id="Phobius"/>
    </source>
</evidence>
<evidence type="ECO:0000313" key="3">
    <source>
        <dbReference type="EMBL" id="MDM7854624.1"/>
    </source>
</evidence>
<reference evidence="3 4" key="1">
    <citation type="submission" date="2023-06" db="EMBL/GenBank/DDBJ databases">
        <title>Cellulomonas sp. MW4 Whole genome sequence.</title>
        <authorList>
            <person name="Park S."/>
        </authorList>
    </citation>
    <scope>NUCLEOTIDE SEQUENCE [LARGE SCALE GENOMIC DNA]</scope>
    <source>
        <strain evidence="3 4">MW4</strain>
    </source>
</reference>
<gene>
    <name evidence="3" type="ORF">QRT04_06755</name>
</gene>
<feature type="region of interest" description="Disordered" evidence="1">
    <location>
        <begin position="115"/>
        <end position="138"/>
    </location>
</feature>
<feature type="transmembrane region" description="Helical" evidence="2">
    <location>
        <begin position="67"/>
        <end position="84"/>
    </location>
</feature>
<keyword evidence="2" id="KW-1133">Transmembrane helix</keyword>
<keyword evidence="2" id="KW-0812">Transmembrane</keyword>
<dbReference type="EMBL" id="JAUCGQ010000001">
    <property type="protein sequence ID" value="MDM7854624.1"/>
    <property type="molecule type" value="Genomic_DNA"/>
</dbReference>
<keyword evidence="2" id="KW-0472">Membrane</keyword>
<evidence type="ECO:0000313" key="4">
    <source>
        <dbReference type="Proteomes" id="UP001529338"/>
    </source>
</evidence>
<proteinExistence type="predicted"/>
<keyword evidence="4" id="KW-1185">Reference proteome</keyword>
<evidence type="ECO:0000256" key="1">
    <source>
        <dbReference type="SAM" id="MobiDB-lite"/>
    </source>
</evidence>
<protein>
    <submittedName>
        <fullName evidence="3">Uncharacterized protein</fullName>
    </submittedName>
</protein>
<sequence>MIAERPPLRGVLLYRALGRRPDRRHDGWLRADLDSRWYPVRDSVTYMPLMAAISVGIVWLGGWAWPAAVAGFVVGAGSGVVGAARGRARLRAKFFPEDEPPEIGHFQPYRGADAVSPVASSTGASDPWPSAGGARRRR</sequence>
<feature type="transmembrane region" description="Helical" evidence="2">
    <location>
        <begin position="44"/>
        <end position="61"/>
    </location>
</feature>
<comment type="caution">
    <text evidence="3">The sequence shown here is derived from an EMBL/GenBank/DDBJ whole genome shotgun (WGS) entry which is preliminary data.</text>
</comment>
<dbReference type="RefSeq" id="WP_289454395.1">
    <property type="nucleotide sequence ID" value="NZ_JAUCGQ010000001.1"/>
</dbReference>